<dbReference type="AlphaFoldDB" id="A0A1W6V938"/>
<evidence type="ECO:0000313" key="1">
    <source>
        <dbReference type="EMBL" id="ARP21640.1"/>
    </source>
</evidence>
<accession>A0A1W6V938</accession>
<name>A0A1W6V938_VIBAL</name>
<dbReference type="RefSeq" id="WP_025767328.1">
    <property type="nucleotide sequence ID" value="NZ_CP017893.1"/>
</dbReference>
<gene>
    <name evidence="1" type="ORF">K05K4_49310</name>
</gene>
<sequence>MDSCSVYLTLLKADLERVRNIEELEELFEFETQEEQLFNSNGDNIHLLVLQFYDVDEAILGFEAQLIKHRVAFSKRWDGVQYSFVGGELHVRFDSDGNHQEYKFSSDEKVSLKMLIHAQSEGRLDQLVNELQEQYYIPSWQDAFAISKAI</sequence>
<organism evidence="1">
    <name type="scientific">Vibrio alginolyticus</name>
    <dbReference type="NCBI Taxonomy" id="663"/>
    <lineage>
        <taxon>Bacteria</taxon>
        <taxon>Pseudomonadati</taxon>
        <taxon>Pseudomonadota</taxon>
        <taxon>Gammaproteobacteria</taxon>
        <taxon>Vibrionales</taxon>
        <taxon>Vibrionaceae</taxon>
        <taxon>Vibrio</taxon>
    </lineage>
</organism>
<protein>
    <submittedName>
        <fullName evidence="1">Uncharacterized protein</fullName>
    </submittedName>
</protein>
<reference evidence="1" key="1">
    <citation type="submission" date="2016-10" db="EMBL/GenBank/DDBJ databases">
        <title>The High Quality Genome of Vibrio alginolyticus K01M1.</title>
        <authorList>
            <person name="Wendling C."/>
            <person name="Chibani C.M."/>
            <person name="Hertel R."/>
            <person name="Sproer C."/>
            <person name="Bunk B."/>
            <person name="Overmann J."/>
            <person name="Roth O."/>
            <person name="Liesegang H."/>
        </authorList>
    </citation>
    <scope>NUCLEOTIDE SEQUENCE</scope>
    <source>
        <strain evidence="1">K05K4</strain>
        <plasmid evidence="1">pL289</plasmid>
    </source>
</reference>
<dbReference type="EMBL" id="CP017904">
    <property type="protein sequence ID" value="ARP21640.1"/>
    <property type="molecule type" value="Genomic_DNA"/>
</dbReference>
<geneLocation type="plasmid" evidence="1">
    <name>pL289</name>
</geneLocation>
<keyword evidence="1" id="KW-0614">Plasmid</keyword>
<proteinExistence type="predicted"/>